<keyword evidence="1" id="KW-1133">Transmembrane helix</keyword>
<proteinExistence type="predicted"/>
<sequence length="251" mass="26852">MVKFKFPRPVAAFGRFWLFLQAMLRQPERGPVLWHRTLEEAVSIGTDSVFIVGLVAFFIGAVTCVQIAYNMVNPLVPVSMVGYMVREMMILEMAPTITSIVLAGKVGSSIAGGLGTMRITEQISAMDVMGINSASYLVLPRVLAALFVFPLLVILAMSVGILGGYTASQAAGLMASNDYITGIRYDFVPYTVLFALIKSIVFAFLIASIAAYKGYTMRGGALEVGLAGTAAVTNSIIAVLLADYLMAALLL</sequence>
<keyword evidence="1" id="KW-0472">Membrane</keyword>
<gene>
    <name evidence="2" type="ORF">GCM10023172_01450</name>
</gene>
<feature type="transmembrane region" description="Helical" evidence="1">
    <location>
        <begin position="224"/>
        <end position="250"/>
    </location>
</feature>
<dbReference type="Pfam" id="PF02405">
    <property type="entry name" value="MlaE"/>
    <property type="match status" value="1"/>
</dbReference>
<evidence type="ECO:0000313" key="3">
    <source>
        <dbReference type="Proteomes" id="UP001501243"/>
    </source>
</evidence>
<organism evidence="2 3">
    <name type="scientific">Hymenobacter ginsengisoli</name>
    <dbReference type="NCBI Taxonomy" id="1051626"/>
    <lineage>
        <taxon>Bacteria</taxon>
        <taxon>Pseudomonadati</taxon>
        <taxon>Bacteroidota</taxon>
        <taxon>Cytophagia</taxon>
        <taxon>Cytophagales</taxon>
        <taxon>Hymenobacteraceae</taxon>
        <taxon>Hymenobacter</taxon>
    </lineage>
</organism>
<feature type="transmembrane region" description="Helical" evidence="1">
    <location>
        <begin position="187"/>
        <end position="212"/>
    </location>
</feature>
<accession>A0ABP8PWN0</accession>
<protein>
    <submittedName>
        <fullName evidence="2">ABC transporter permease</fullName>
    </submittedName>
</protein>
<comment type="caution">
    <text evidence="2">The sequence shown here is derived from an EMBL/GenBank/DDBJ whole genome shotgun (WGS) entry which is preliminary data.</text>
</comment>
<dbReference type="Proteomes" id="UP001501243">
    <property type="component" value="Unassembled WGS sequence"/>
</dbReference>
<dbReference type="PANTHER" id="PTHR30188">
    <property type="entry name" value="ABC TRANSPORTER PERMEASE PROTEIN-RELATED"/>
    <property type="match status" value="1"/>
</dbReference>
<name>A0ABP8PWN0_9BACT</name>
<keyword evidence="3" id="KW-1185">Reference proteome</keyword>
<evidence type="ECO:0000256" key="1">
    <source>
        <dbReference type="SAM" id="Phobius"/>
    </source>
</evidence>
<reference evidence="3" key="1">
    <citation type="journal article" date="2019" name="Int. J. Syst. Evol. Microbiol.">
        <title>The Global Catalogue of Microorganisms (GCM) 10K type strain sequencing project: providing services to taxonomists for standard genome sequencing and annotation.</title>
        <authorList>
            <consortium name="The Broad Institute Genomics Platform"/>
            <consortium name="The Broad Institute Genome Sequencing Center for Infectious Disease"/>
            <person name="Wu L."/>
            <person name="Ma J."/>
        </authorList>
    </citation>
    <scope>NUCLEOTIDE SEQUENCE [LARGE SCALE GENOMIC DNA]</scope>
    <source>
        <strain evidence="3">JCM 17841</strain>
    </source>
</reference>
<feature type="transmembrane region" description="Helical" evidence="1">
    <location>
        <begin position="142"/>
        <end position="167"/>
    </location>
</feature>
<keyword evidence="1" id="KW-0812">Transmembrane</keyword>
<dbReference type="InterPro" id="IPR030802">
    <property type="entry name" value="Permease_MalE"/>
</dbReference>
<dbReference type="EMBL" id="BAABGQ010000002">
    <property type="protein sequence ID" value="GAA4493194.1"/>
    <property type="molecule type" value="Genomic_DNA"/>
</dbReference>
<feature type="transmembrane region" description="Helical" evidence="1">
    <location>
        <begin position="49"/>
        <end position="69"/>
    </location>
</feature>
<evidence type="ECO:0000313" key="2">
    <source>
        <dbReference type="EMBL" id="GAA4493194.1"/>
    </source>
</evidence>
<dbReference type="PANTHER" id="PTHR30188:SF4">
    <property type="entry name" value="PROTEIN TRIGALACTOSYLDIACYLGLYCEROL 1, CHLOROPLASTIC"/>
    <property type="match status" value="1"/>
</dbReference>